<comment type="caution">
    <text evidence="1">The sequence shown here is derived from an EMBL/GenBank/DDBJ whole genome shotgun (WGS) entry which is preliminary data.</text>
</comment>
<organism evidence="1 2">
    <name type="scientific">Russula earlei</name>
    <dbReference type="NCBI Taxonomy" id="71964"/>
    <lineage>
        <taxon>Eukaryota</taxon>
        <taxon>Fungi</taxon>
        <taxon>Dikarya</taxon>
        <taxon>Basidiomycota</taxon>
        <taxon>Agaricomycotina</taxon>
        <taxon>Agaricomycetes</taxon>
        <taxon>Russulales</taxon>
        <taxon>Russulaceae</taxon>
        <taxon>Russula</taxon>
    </lineage>
</organism>
<dbReference type="EMBL" id="JAGFNK010000114">
    <property type="protein sequence ID" value="KAI9507699.1"/>
    <property type="molecule type" value="Genomic_DNA"/>
</dbReference>
<evidence type="ECO:0000313" key="2">
    <source>
        <dbReference type="Proteomes" id="UP001207468"/>
    </source>
</evidence>
<reference evidence="1" key="1">
    <citation type="submission" date="2021-03" db="EMBL/GenBank/DDBJ databases">
        <title>Evolutionary priming and transition to the ectomycorrhizal habit in an iconic lineage of mushroom-forming fungi: is preadaptation a requirement?</title>
        <authorList>
            <consortium name="DOE Joint Genome Institute"/>
            <person name="Looney B.P."/>
            <person name="Miyauchi S."/>
            <person name="Morin E."/>
            <person name="Drula E."/>
            <person name="Courty P.E."/>
            <person name="Chicoki N."/>
            <person name="Fauchery L."/>
            <person name="Kohler A."/>
            <person name="Kuo A."/>
            <person name="LaButti K."/>
            <person name="Pangilinan J."/>
            <person name="Lipzen A."/>
            <person name="Riley R."/>
            <person name="Andreopoulos W."/>
            <person name="He G."/>
            <person name="Johnson J."/>
            <person name="Barry K.W."/>
            <person name="Grigoriev I.V."/>
            <person name="Nagy L."/>
            <person name="Hibbett D."/>
            <person name="Henrissat B."/>
            <person name="Matheny P.B."/>
            <person name="Labbe J."/>
            <person name="Martin A.F."/>
        </authorList>
    </citation>
    <scope>NUCLEOTIDE SEQUENCE</scope>
    <source>
        <strain evidence="1">BPL698</strain>
    </source>
</reference>
<protein>
    <submittedName>
        <fullName evidence="1">Uncharacterized protein</fullName>
    </submittedName>
</protein>
<gene>
    <name evidence="1" type="ORF">F5148DRAFT_80210</name>
</gene>
<dbReference type="Proteomes" id="UP001207468">
    <property type="component" value="Unassembled WGS sequence"/>
</dbReference>
<name>A0ACC0U941_9AGAM</name>
<sequence length="542" mass="58545">MGSSDAATNVGFTGMVLPPFEAVMQQSTMSDFLSTPQSGNTQSSQETPPNVVPVDLSFGGVSSGDPGMALHPIVLGYSSCSATLSDVEAETSAHLHDASGNAERFLTHDDTDPAQNMSSNTTTSIPSLDPSDITDVPLADPLIHVNSRKSSVCDYSLSQAHSAETLEPTLDPTLGAPTPLPPAYNLARDSSSPSSPARTCYDFLHLTPPSSPWTDCNITIVESRAGIGESSSNYTTSHEDPPRAMSSPNFSFHEDASSPSSSAPHQTTTSTKRGQVDESDEDLSSVKPAKRIRMDETMSSPLRGAPAPWRATLASQKLSRKKLVAPFRSPLQTKTPRTQPTMSTSPEEVAGERIVGEQREKYKTVPTNAHEPPTGAQRIVKSLVRSSRAATQFRSPLVKAPIHESRPLVLPNQVIMNLERTITTLKRAIKIKRDSDEYHLERLAKKWRDAGREAAYELWGIVRDLSTDGGEIHGKCIDTGWGWDYQGEGGTCGQDAEGDGYTKQESTLGVMLRNLGIAPETLGWNDEEETFVDDDEAGTVSY</sequence>
<accession>A0ACC0U941</accession>
<evidence type="ECO:0000313" key="1">
    <source>
        <dbReference type="EMBL" id="KAI9507699.1"/>
    </source>
</evidence>
<keyword evidence="2" id="KW-1185">Reference proteome</keyword>
<proteinExistence type="predicted"/>